<comment type="caution">
    <text evidence="2">The sequence shown here is derived from an EMBL/GenBank/DDBJ whole genome shotgun (WGS) entry which is preliminary data.</text>
</comment>
<evidence type="ECO:0008006" key="4">
    <source>
        <dbReference type="Google" id="ProtNLM"/>
    </source>
</evidence>
<evidence type="ECO:0000313" key="2">
    <source>
        <dbReference type="EMBL" id="MDR6867636.1"/>
    </source>
</evidence>
<dbReference type="Proteomes" id="UP001259347">
    <property type="component" value="Unassembled WGS sequence"/>
</dbReference>
<gene>
    <name evidence="2" type="ORF">J2Y69_002240</name>
</gene>
<name>A0ABU1SDF4_9MICO</name>
<protein>
    <recommendedName>
        <fullName evidence="4">Helicase</fullName>
    </recommendedName>
</protein>
<reference evidence="2 3" key="1">
    <citation type="submission" date="2023-07" db="EMBL/GenBank/DDBJ databases">
        <title>Sorghum-associated microbial communities from plants grown in Nebraska, USA.</title>
        <authorList>
            <person name="Schachtman D."/>
        </authorList>
    </citation>
    <scope>NUCLEOTIDE SEQUENCE [LARGE SCALE GENOMIC DNA]</scope>
    <source>
        <strain evidence="2 3">2980</strain>
    </source>
</reference>
<accession>A0ABU1SDF4</accession>
<feature type="signal peptide" evidence="1">
    <location>
        <begin position="1"/>
        <end position="21"/>
    </location>
</feature>
<keyword evidence="3" id="KW-1185">Reference proteome</keyword>
<evidence type="ECO:0000256" key="1">
    <source>
        <dbReference type="SAM" id="SignalP"/>
    </source>
</evidence>
<dbReference type="EMBL" id="JAVDUM010000009">
    <property type="protein sequence ID" value="MDR6867636.1"/>
    <property type="molecule type" value="Genomic_DNA"/>
</dbReference>
<keyword evidence="1" id="KW-0732">Signal</keyword>
<organism evidence="2 3">
    <name type="scientific">Microbacterium resistens</name>
    <dbReference type="NCBI Taxonomy" id="156977"/>
    <lineage>
        <taxon>Bacteria</taxon>
        <taxon>Bacillati</taxon>
        <taxon>Actinomycetota</taxon>
        <taxon>Actinomycetes</taxon>
        <taxon>Micrococcales</taxon>
        <taxon>Microbacteriaceae</taxon>
        <taxon>Microbacterium</taxon>
    </lineage>
</organism>
<feature type="chain" id="PRO_5047218706" description="Helicase" evidence="1">
    <location>
        <begin position="22"/>
        <end position="113"/>
    </location>
</feature>
<proteinExistence type="predicted"/>
<sequence length="113" mass="10331">MAGSVLAAGAAALAASVALGAALLGGAATTAQRVAGAADAAALAAADAVSGAVPFDGDPCEAAARVAAASGAHLDECALDEQVANVQVSAAYAGFTAVARSRAGPPEVAAGNG</sequence>
<evidence type="ECO:0000313" key="3">
    <source>
        <dbReference type="Proteomes" id="UP001259347"/>
    </source>
</evidence>
<dbReference type="RefSeq" id="WP_310020622.1">
    <property type="nucleotide sequence ID" value="NZ_JAVDUM010000009.1"/>
</dbReference>